<proteinExistence type="predicted"/>
<gene>
    <name evidence="1" type="ORF">TorRG33x02_214630</name>
</gene>
<dbReference type="InParanoid" id="A0A2P5EAV8"/>
<keyword evidence="2" id="KW-1185">Reference proteome</keyword>
<dbReference type="AlphaFoldDB" id="A0A2P5EAV8"/>
<sequence>MPRKAPYFGPPYLREDHLVLTESTVYHLSPAATTGGSNTSSWGRLVKVNDGQQSLMIVASGVLWHLKLVHGGWTATDDMLSQLSIKENSGPLMSPGELY</sequence>
<evidence type="ECO:0000313" key="1">
    <source>
        <dbReference type="EMBL" id="PON82687.1"/>
    </source>
</evidence>
<protein>
    <submittedName>
        <fullName evidence="1">Uncharacterized protein</fullName>
    </submittedName>
</protein>
<evidence type="ECO:0000313" key="2">
    <source>
        <dbReference type="Proteomes" id="UP000237000"/>
    </source>
</evidence>
<name>A0A2P5EAV8_TREOI</name>
<comment type="caution">
    <text evidence="1">The sequence shown here is derived from an EMBL/GenBank/DDBJ whole genome shotgun (WGS) entry which is preliminary data.</text>
</comment>
<organism evidence="1 2">
    <name type="scientific">Trema orientale</name>
    <name type="common">Charcoal tree</name>
    <name type="synonym">Celtis orientalis</name>
    <dbReference type="NCBI Taxonomy" id="63057"/>
    <lineage>
        <taxon>Eukaryota</taxon>
        <taxon>Viridiplantae</taxon>
        <taxon>Streptophyta</taxon>
        <taxon>Embryophyta</taxon>
        <taxon>Tracheophyta</taxon>
        <taxon>Spermatophyta</taxon>
        <taxon>Magnoliopsida</taxon>
        <taxon>eudicotyledons</taxon>
        <taxon>Gunneridae</taxon>
        <taxon>Pentapetalae</taxon>
        <taxon>rosids</taxon>
        <taxon>fabids</taxon>
        <taxon>Rosales</taxon>
        <taxon>Cannabaceae</taxon>
        <taxon>Trema</taxon>
    </lineage>
</organism>
<dbReference type="EMBL" id="JXTC01000189">
    <property type="protein sequence ID" value="PON82687.1"/>
    <property type="molecule type" value="Genomic_DNA"/>
</dbReference>
<reference evidence="2" key="1">
    <citation type="submission" date="2016-06" db="EMBL/GenBank/DDBJ databases">
        <title>Parallel loss of symbiosis genes in relatives of nitrogen-fixing non-legume Parasponia.</title>
        <authorList>
            <person name="Van Velzen R."/>
            <person name="Holmer R."/>
            <person name="Bu F."/>
            <person name="Rutten L."/>
            <person name="Van Zeijl A."/>
            <person name="Liu W."/>
            <person name="Santuari L."/>
            <person name="Cao Q."/>
            <person name="Sharma T."/>
            <person name="Shen D."/>
            <person name="Roswanjaya Y."/>
            <person name="Wardhani T."/>
            <person name="Kalhor M.S."/>
            <person name="Jansen J."/>
            <person name="Van den Hoogen J."/>
            <person name="Gungor B."/>
            <person name="Hartog M."/>
            <person name="Hontelez J."/>
            <person name="Verver J."/>
            <person name="Yang W.-C."/>
            <person name="Schijlen E."/>
            <person name="Repin R."/>
            <person name="Schilthuizen M."/>
            <person name="Schranz E."/>
            <person name="Heidstra R."/>
            <person name="Miyata K."/>
            <person name="Fedorova E."/>
            <person name="Kohlen W."/>
            <person name="Bisseling T."/>
            <person name="Smit S."/>
            <person name="Geurts R."/>
        </authorList>
    </citation>
    <scope>NUCLEOTIDE SEQUENCE [LARGE SCALE GENOMIC DNA]</scope>
    <source>
        <strain evidence="2">cv. RG33-2</strain>
    </source>
</reference>
<dbReference type="OrthoDB" id="638130at2759"/>
<accession>A0A2P5EAV8</accession>
<dbReference type="Proteomes" id="UP000237000">
    <property type="component" value="Unassembled WGS sequence"/>
</dbReference>